<feature type="compositionally biased region" description="Basic and acidic residues" evidence="1">
    <location>
        <begin position="52"/>
        <end position="76"/>
    </location>
</feature>
<accession>A0ABN9WU62</accession>
<feature type="region of interest" description="Disordered" evidence="1">
    <location>
        <begin position="14"/>
        <end position="79"/>
    </location>
</feature>
<evidence type="ECO:0000313" key="2">
    <source>
        <dbReference type="EMBL" id="CAK0889108.1"/>
    </source>
</evidence>
<evidence type="ECO:0000313" key="3">
    <source>
        <dbReference type="Proteomes" id="UP001189429"/>
    </source>
</evidence>
<organism evidence="2 3">
    <name type="scientific">Prorocentrum cordatum</name>
    <dbReference type="NCBI Taxonomy" id="2364126"/>
    <lineage>
        <taxon>Eukaryota</taxon>
        <taxon>Sar</taxon>
        <taxon>Alveolata</taxon>
        <taxon>Dinophyceae</taxon>
        <taxon>Prorocentrales</taxon>
        <taxon>Prorocentraceae</taxon>
        <taxon>Prorocentrum</taxon>
    </lineage>
</organism>
<comment type="caution">
    <text evidence="2">The sequence shown here is derived from an EMBL/GenBank/DDBJ whole genome shotgun (WGS) entry which is preliminary data.</text>
</comment>
<protein>
    <submittedName>
        <fullName evidence="2">Uncharacterized protein</fullName>
    </submittedName>
</protein>
<reference evidence="2" key="1">
    <citation type="submission" date="2023-10" db="EMBL/GenBank/DDBJ databases">
        <authorList>
            <person name="Chen Y."/>
            <person name="Shah S."/>
            <person name="Dougan E. K."/>
            <person name="Thang M."/>
            <person name="Chan C."/>
        </authorList>
    </citation>
    <scope>NUCLEOTIDE SEQUENCE [LARGE SCALE GENOMIC DNA]</scope>
</reference>
<dbReference type="Proteomes" id="UP001189429">
    <property type="component" value="Unassembled WGS sequence"/>
</dbReference>
<keyword evidence="3" id="KW-1185">Reference proteome</keyword>
<sequence length="103" mass="12044">RTWPLCWWLTRPATNASSASGRLQATSGGRAETPALRPPMRRRGANHLPQPYHREGDEEREREREREERERERESAETFCELSKSAKKTLCLLRNAEEEVVKR</sequence>
<feature type="non-terminal residue" evidence="2">
    <location>
        <position position="1"/>
    </location>
</feature>
<name>A0ABN9WU62_9DINO</name>
<gene>
    <name evidence="2" type="ORF">PCOR1329_LOCUS69753</name>
</gene>
<feature type="compositionally biased region" description="Polar residues" evidence="1">
    <location>
        <begin position="14"/>
        <end position="27"/>
    </location>
</feature>
<evidence type="ECO:0000256" key="1">
    <source>
        <dbReference type="SAM" id="MobiDB-lite"/>
    </source>
</evidence>
<dbReference type="EMBL" id="CAUYUJ010019171">
    <property type="protein sequence ID" value="CAK0889108.1"/>
    <property type="molecule type" value="Genomic_DNA"/>
</dbReference>
<proteinExistence type="predicted"/>